<protein>
    <submittedName>
        <fullName evidence="2">MFS domain-containing protein</fullName>
    </submittedName>
</protein>
<name>A0AC35TM34_9BILA</name>
<accession>A0AC35TM34</accession>
<sequence length="476" mass="52908">MGNIKLLTIGFTLAICSIFQMGYNNAYVNTATEEFKRLLNESFKDRHVSMSESIYYWTWSAILNTWFVGFAMGSCLAIPISNKLGRKSGLLVSNMGTIMSVAVMAVSIPILSLELLALGRFMSAVSSGIAMSSLVVFLQEISPLHLRGSMSFFAELAFVVTNACGSFAGMPIILGKNLVILIAFAALPPLVAIFLLVAIYETPIFLFAIKHNQTDAIKSLQFYQRIITKEDCLTFLNGNSGEQSETSFWTLIKELFQIPHLRKGLLLGFFALQITCSIWAIIFYSTDFLIKSNISSSLAIIFSTIMLGVSVAATIIGFFVVEKFSRRKMFLYVSAINLLALTLFWAFDQARIIFDADFMKYFLVFALFLHGVTYSIATGPIAWFLVSELIPLPHRLLAQSLSLCANSVSALILTLIVLPLYNAIGSHTILILLVLPAIACMYYLYKELPETRDKTPNEVVLALKKQTNYVDSIELK</sequence>
<reference evidence="2" key="1">
    <citation type="submission" date="2016-11" db="UniProtKB">
        <authorList>
            <consortium name="WormBaseParasite"/>
        </authorList>
    </citation>
    <scope>IDENTIFICATION</scope>
    <source>
        <strain evidence="2">KR3021</strain>
    </source>
</reference>
<dbReference type="WBParaSite" id="RSKR_0000220500.1">
    <property type="protein sequence ID" value="RSKR_0000220500.1"/>
    <property type="gene ID" value="RSKR_0000220500"/>
</dbReference>
<evidence type="ECO:0000313" key="1">
    <source>
        <dbReference type="Proteomes" id="UP000095286"/>
    </source>
</evidence>
<proteinExistence type="predicted"/>
<organism evidence="1 2">
    <name type="scientific">Rhabditophanes sp. KR3021</name>
    <dbReference type="NCBI Taxonomy" id="114890"/>
    <lineage>
        <taxon>Eukaryota</taxon>
        <taxon>Metazoa</taxon>
        <taxon>Ecdysozoa</taxon>
        <taxon>Nematoda</taxon>
        <taxon>Chromadorea</taxon>
        <taxon>Rhabditida</taxon>
        <taxon>Tylenchina</taxon>
        <taxon>Panagrolaimomorpha</taxon>
        <taxon>Strongyloidoidea</taxon>
        <taxon>Alloionematidae</taxon>
        <taxon>Rhabditophanes</taxon>
    </lineage>
</organism>
<dbReference type="Proteomes" id="UP000095286">
    <property type="component" value="Unplaced"/>
</dbReference>
<evidence type="ECO:0000313" key="2">
    <source>
        <dbReference type="WBParaSite" id="RSKR_0000220500.1"/>
    </source>
</evidence>